<feature type="transmembrane region" description="Helical" evidence="1">
    <location>
        <begin position="121"/>
        <end position="139"/>
    </location>
</feature>
<feature type="transmembrane region" description="Helical" evidence="1">
    <location>
        <begin position="16"/>
        <end position="38"/>
    </location>
</feature>
<gene>
    <name evidence="2" type="ORF">EBB45_15605</name>
</gene>
<reference evidence="2 3" key="1">
    <citation type="journal article" date="2013" name="J. Microbiol.">
        <title>Lysinibacillus chungkukjangi sp. nov., isolated from Chungkukjang, Korean fermented soybean food.</title>
        <authorList>
            <person name="Kim S.J."/>
            <person name="Jang Y.H."/>
            <person name="Hamada M."/>
            <person name="Ahn J.H."/>
            <person name="Weon H.Y."/>
            <person name="Suzuki K."/>
            <person name="Whang K.S."/>
            <person name="Kwon S.W."/>
        </authorList>
    </citation>
    <scope>NUCLEOTIDE SEQUENCE [LARGE SCALE GENOMIC DNA]</scope>
    <source>
        <strain evidence="2 3">MCCC 1A12701</strain>
    </source>
</reference>
<comment type="caution">
    <text evidence="2">The sequence shown here is derived from an EMBL/GenBank/DDBJ whole genome shotgun (WGS) entry which is preliminary data.</text>
</comment>
<keyword evidence="3" id="KW-1185">Reference proteome</keyword>
<proteinExistence type="predicted"/>
<keyword evidence="1" id="KW-0472">Membrane</keyword>
<evidence type="ECO:0000313" key="2">
    <source>
        <dbReference type="EMBL" id="RQW73674.1"/>
    </source>
</evidence>
<protein>
    <submittedName>
        <fullName evidence="2">Uncharacterized protein</fullName>
    </submittedName>
</protein>
<evidence type="ECO:0000313" key="3">
    <source>
        <dbReference type="Proteomes" id="UP000274033"/>
    </source>
</evidence>
<dbReference type="Proteomes" id="UP000274033">
    <property type="component" value="Unassembled WGS sequence"/>
</dbReference>
<feature type="transmembrane region" description="Helical" evidence="1">
    <location>
        <begin position="89"/>
        <end position="109"/>
    </location>
</feature>
<dbReference type="OrthoDB" id="2969754at2"/>
<dbReference type="RefSeq" id="WP_124766274.1">
    <property type="nucleotide sequence ID" value="NZ_JAFBDY010000016.1"/>
</dbReference>
<organism evidence="2 3">
    <name type="scientific">Lysinibacillus composti</name>
    <dbReference type="NCBI Taxonomy" id="720633"/>
    <lineage>
        <taxon>Bacteria</taxon>
        <taxon>Bacillati</taxon>
        <taxon>Bacillota</taxon>
        <taxon>Bacilli</taxon>
        <taxon>Bacillales</taxon>
        <taxon>Bacillaceae</taxon>
        <taxon>Lysinibacillus</taxon>
    </lineage>
</organism>
<keyword evidence="1" id="KW-0812">Transmembrane</keyword>
<name>A0A3N9UB05_9BACI</name>
<accession>A0A3N9UB05</accession>
<keyword evidence="1" id="KW-1133">Transmembrane helix</keyword>
<dbReference type="EMBL" id="RRCT01000017">
    <property type="protein sequence ID" value="RQW73674.1"/>
    <property type="molecule type" value="Genomic_DNA"/>
</dbReference>
<sequence>MKKFMFPILIIGEWILYFYVILLGFGFHLINAANVIYVDTAGEVPIRMITSISSFVQAGLLVLGLTVVCFLYLQYFIGKGRVKRIKVSAWGLLFAFNLIGCFGYFLIWYGFHGVDVRNTDFILLVLIMFVSLVLLRQMMRKTSFKQVQ</sequence>
<feature type="transmembrane region" description="Helical" evidence="1">
    <location>
        <begin position="58"/>
        <end position="77"/>
    </location>
</feature>
<evidence type="ECO:0000256" key="1">
    <source>
        <dbReference type="SAM" id="Phobius"/>
    </source>
</evidence>
<dbReference type="AlphaFoldDB" id="A0A3N9UB05"/>